<organism evidence="1 2">
    <name type="scientific">Mycobacterium marinum (strain ATCC BAA-535 / M)</name>
    <dbReference type="NCBI Taxonomy" id="216594"/>
    <lineage>
        <taxon>Bacteria</taxon>
        <taxon>Bacillati</taxon>
        <taxon>Actinomycetota</taxon>
        <taxon>Actinomycetes</taxon>
        <taxon>Mycobacteriales</taxon>
        <taxon>Mycobacteriaceae</taxon>
        <taxon>Mycobacterium</taxon>
        <taxon>Mycobacterium ulcerans group</taxon>
    </lineage>
</organism>
<dbReference type="STRING" id="216594.MMAR_4597"/>
<dbReference type="OrthoDB" id="1822491at2"/>
<proteinExistence type="predicted"/>
<dbReference type="KEGG" id="mmi:MMAR_4597"/>
<accession>B2HEH5</accession>
<gene>
    <name evidence="1" type="ordered locus">MMAR_4597</name>
</gene>
<evidence type="ECO:0000313" key="2">
    <source>
        <dbReference type="Proteomes" id="UP000001190"/>
    </source>
</evidence>
<dbReference type="RefSeq" id="WP_012396143.1">
    <property type="nucleotide sequence ID" value="NC_010612.1"/>
</dbReference>
<dbReference type="eggNOG" id="ENOG5030VUN">
    <property type="taxonomic scope" value="Bacteria"/>
</dbReference>
<protein>
    <submittedName>
        <fullName evidence="1">Uncharacterized protein</fullName>
    </submittedName>
</protein>
<dbReference type="Proteomes" id="UP000001190">
    <property type="component" value="Chromosome"/>
</dbReference>
<keyword evidence="2" id="KW-1185">Reference proteome</keyword>
<sequence length="152" mass="17222">MTEPKTVHLWMPDGRSLCDRRASPRRLNVEQLTDDEFGSYLAEQIDAPVCGSCVNLADFLRLQAIANMVGSNGRVHPPAVKEGWTQLRGTRWEAKIDFDNFLSQDFSKDRYDSIFYKAADERIREGVDVANRGFEKLRQARKNAKTGKGNGD</sequence>
<dbReference type="HOGENOM" id="CLU_1720322_0_0_11"/>
<dbReference type="EMBL" id="CP000854">
    <property type="protein sequence ID" value="ACC43000.1"/>
    <property type="molecule type" value="Genomic_DNA"/>
</dbReference>
<dbReference type="AlphaFoldDB" id="B2HEH5"/>
<evidence type="ECO:0000313" key="1">
    <source>
        <dbReference type="EMBL" id="ACC43000.1"/>
    </source>
</evidence>
<reference evidence="1 2" key="1">
    <citation type="journal article" date="2008" name="Genome Res.">
        <title>Insights from the complete genome sequence of Mycobacterium marinum on the evolution of Mycobacterium tuberculosis.</title>
        <authorList>
            <person name="Stinear T.P."/>
            <person name="Seemann T."/>
            <person name="Harrison P.F."/>
            <person name="Jenkin G.A."/>
            <person name="Davies J.K."/>
            <person name="Johnson P.D."/>
            <person name="Abdellah Z."/>
            <person name="Arrowsmith C."/>
            <person name="Chillingworth T."/>
            <person name="Churcher C."/>
            <person name="Clarke K."/>
            <person name="Cronin A."/>
            <person name="Davis P."/>
            <person name="Goodhead I."/>
            <person name="Holroyd N."/>
            <person name="Jagels K."/>
            <person name="Lord A."/>
            <person name="Moule S."/>
            <person name="Mungall K."/>
            <person name="Norbertczak H."/>
            <person name="Quail M.A."/>
            <person name="Rabbinowitsch E."/>
            <person name="Walker D."/>
            <person name="White B."/>
            <person name="Whitehead S."/>
            <person name="Small P.L."/>
            <person name="Brosch R."/>
            <person name="Ramakrishnan L."/>
            <person name="Fischbach M.A."/>
            <person name="Parkhill J."/>
            <person name="Cole S.T."/>
        </authorList>
    </citation>
    <scope>NUCLEOTIDE SEQUENCE [LARGE SCALE GENOMIC DNA]</scope>
    <source>
        <strain evidence="2">ATCC BAA-535 / M</strain>
    </source>
</reference>
<name>B2HEH5_MYCMM</name>